<dbReference type="UniPathway" id="UPA00214"/>
<dbReference type="PIRSF" id="PIRSF000808">
    <property type="entry name" value="GalT"/>
    <property type="match status" value="1"/>
</dbReference>
<evidence type="ECO:0000256" key="4">
    <source>
        <dbReference type="ARBA" id="ARBA00022723"/>
    </source>
</evidence>
<keyword evidence="4 9" id="KW-0479">Metal-binding</keyword>
<feature type="domain" description="Galactose-1-phosphate uridyl transferase C-terminal" evidence="11">
    <location>
        <begin position="186"/>
        <end position="308"/>
    </location>
</feature>
<reference evidence="12 13" key="1">
    <citation type="journal article" date="2019" name="Nat. Microbiol.">
        <title>Mediterranean grassland soil C-N compound turnover is dependent on rainfall and depth, and is mediated by genomically divergent microorganisms.</title>
        <authorList>
            <person name="Diamond S."/>
            <person name="Andeer P.F."/>
            <person name="Li Z."/>
            <person name="Crits-Christoph A."/>
            <person name="Burstein D."/>
            <person name="Anantharaman K."/>
            <person name="Lane K.R."/>
            <person name="Thomas B.C."/>
            <person name="Pan C."/>
            <person name="Northen T.R."/>
            <person name="Banfield J.F."/>
        </authorList>
    </citation>
    <scope>NUCLEOTIDE SEQUENCE [LARGE SCALE GENOMIC DNA]</scope>
    <source>
        <strain evidence="12">WS_3</strain>
    </source>
</reference>
<dbReference type="Pfam" id="PF02744">
    <property type="entry name" value="GalP_UDP_tr_C"/>
    <property type="match status" value="1"/>
</dbReference>
<evidence type="ECO:0000256" key="9">
    <source>
        <dbReference type="PIRSR" id="PIRSR000808-3"/>
    </source>
</evidence>
<protein>
    <recommendedName>
        <fullName evidence="7">Galactose-1-phosphate uridylyltransferase</fullName>
        <ecNumber evidence="7">2.7.7.12</ecNumber>
    </recommendedName>
</protein>
<evidence type="ECO:0000256" key="8">
    <source>
        <dbReference type="PIRSR" id="PIRSR000808-1"/>
    </source>
</evidence>
<dbReference type="AlphaFoldDB" id="A0A538SMX6"/>
<feature type="active site" description="Tele-UMP-histidine intermediate" evidence="8">
    <location>
        <position position="165"/>
    </location>
</feature>
<evidence type="ECO:0000313" key="13">
    <source>
        <dbReference type="Proteomes" id="UP000320184"/>
    </source>
</evidence>
<evidence type="ECO:0000313" key="12">
    <source>
        <dbReference type="EMBL" id="TMQ52707.1"/>
    </source>
</evidence>
<dbReference type="InterPro" id="IPR001937">
    <property type="entry name" value="GalP_UDPtransf1"/>
</dbReference>
<dbReference type="GO" id="GO:0008108">
    <property type="term" value="F:UDP-glucose:hexose-1-phosphate uridylyltransferase activity"/>
    <property type="evidence" value="ECO:0007669"/>
    <property type="project" value="UniProtKB-UniRule"/>
</dbReference>
<evidence type="ECO:0000259" key="11">
    <source>
        <dbReference type="Pfam" id="PF02744"/>
    </source>
</evidence>
<evidence type="ECO:0000259" key="10">
    <source>
        <dbReference type="Pfam" id="PF01087"/>
    </source>
</evidence>
<evidence type="ECO:0000256" key="3">
    <source>
        <dbReference type="ARBA" id="ARBA00022695"/>
    </source>
</evidence>
<dbReference type="GO" id="GO:0008270">
    <property type="term" value="F:zinc ion binding"/>
    <property type="evidence" value="ECO:0007669"/>
    <property type="project" value="InterPro"/>
</dbReference>
<comment type="cofactor">
    <cofactor evidence="9">
        <name>Zn(2+)</name>
        <dbReference type="ChEBI" id="CHEBI:29105"/>
    </cofactor>
    <text evidence="9">Binds 1 zinc ion per subunit.</text>
</comment>
<evidence type="ECO:0000256" key="6">
    <source>
        <dbReference type="ARBA" id="ARBA00023277"/>
    </source>
</evidence>
<accession>A0A538SMX6</accession>
<feature type="binding site" evidence="9">
    <location>
        <position position="112"/>
    </location>
    <ligand>
        <name>Zn(2+)</name>
        <dbReference type="ChEBI" id="CHEBI:29105"/>
    </ligand>
</feature>
<dbReference type="PANTHER" id="PTHR42763">
    <property type="entry name" value="ADP-GLUCOSE PHOSPHORYLASE"/>
    <property type="match status" value="1"/>
</dbReference>
<feature type="binding site" evidence="9">
    <location>
        <position position="163"/>
    </location>
    <ligand>
        <name>Zn(2+)</name>
        <dbReference type="ChEBI" id="CHEBI:29105"/>
    </ligand>
</feature>
<dbReference type="SUPFAM" id="SSF54197">
    <property type="entry name" value="HIT-like"/>
    <property type="match status" value="2"/>
</dbReference>
<evidence type="ECO:0000256" key="1">
    <source>
        <dbReference type="ARBA" id="ARBA00010951"/>
    </source>
</evidence>
<proteinExistence type="inferred from homology"/>
<comment type="similarity">
    <text evidence="1">Belongs to the galactose-1-phosphate uridylyltransferase type 1 family.</text>
</comment>
<comment type="caution">
    <text evidence="12">The sequence shown here is derived from an EMBL/GenBank/DDBJ whole genome shotgun (WGS) entry which is preliminary data.</text>
</comment>
<organism evidence="12 13">
    <name type="scientific">Eiseniibacteriota bacterium</name>
    <dbReference type="NCBI Taxonomy" id="2212470"/>
    <lineage>
        <taxon>Bacteria</taxon>
        <taxon>Candidatus Eiseniibacteriota</taxon>
    </lineage>
</organism>
<keyword evidence="2 12" id="KW-0808">Transferase</keyword>
<name>A0A538SMX6_UNCEI</name>
<sequence length="337" mass="38462">MPELRKDPVVGRWVIISTERSLRPTSFAPASPGRAMTFCPFCPGNEDKTPPEVYACRPGHEAPNTPGWKVRVVPNKFPALQIEGTMDRRGEGLYDKMNGIGAHEVVIESPVHDQDLADLPLEHIQQVLGAYRERVLDLHRDRRFRYVLIFKNHGAQAGATLEHTHTQLIATPIIPKILQEELEGSRRYYELKERCVFCDIVQQETGENNGRRVVTMSERFLTVEPFAPRFPFETWILPRRHDDSYDTLGDGDELRDLAGILKDTLQRLNRALDRPPYNFVIHTAPVSDGALEYYHWHLEIMPKLTRVAGFEIGSGFYINPTPPEDAAQYLREIAVEA</sequence>
<dbReference type="PANTHER" id="PTHR42763:SF1">
    <property type="entry name" value="UDP-GLUCOSE--HEXOSE-1-PHOSPHATE URIDYLYLTRANSFERASE"/>
    <property type="match status" value="1"/>
</dbReference>
<evidence type="ECO:0000256" key="5">
    <source>
        <dbReference type="ARBA" id="ARBA00022833"/>
    </source>
</evidence>
<dbReference type="EMBL" id="VBOT01000029">
    <property type="protein sequence ID" value="TMQ52707.1"/>
    <property type="molecule type" value="Genomic_DNA"/>
</dbReference>
<feature type="domain" description="Galactose-1-phosphate uridyl transferase N-terminal" evidence="10">
    <location>
        <begin position="3"/>
        <end position="175"/>
    </location>
</feature>
<dbReference type="InterPro" id="IPR053177">
    <property type="entry name" value="ADP-glucose_phosphorylase"/>
</dbReference>
<dbReference type="Gene3D" id="3.30.428.10">
    <property type="entry name" value="HIT-like"/>
    <property type="match status" value="2"/>
</dbReference>
<gene>
    <name evidence="12" type="primary">galT</name>
    <name evidence="12" type="ORF">E6K73_02420</name>
</gene>
<dbReference type="GO" id="GO:0006012">
    <property type="term" value="P:galactose metabolic process"/>
    <property type="evidence" value="ECO:0007669"/>
    <property type="project" value="UniProtKB-UniRule"/>
</dbReference>
<dbReference type="InterPro" id="IPR005850">
    <property type="entry name" value="GalP_Utransf_C"/>
</dbReference>
<evidence type="ECO:0000256" key="2">
    <source>
        <dbReference type="ARBA" id="ARBA00022679"/>
    </source>
</evidence>
<keyword evidence="3 12" id="KW-0548">Nucleotidyltransferase</keyword>
<dbReference type="Proteomes" id="UP000320184">
    <property type="component" value="Unassembled WGS sequence"/>
</dbReference>
<evidence type="ECO:0000256" key="7">
    <source>
        <dbReference type="NCBIfam" id="TIGR00209"/>
    </source>
</evidence>
<dbReference type="NCBIfam" id="TIGR00209">
    <property type="entry name" value="galT_1"/>
    <property type="match status" value="1"/>
</dbReference>
<dbReference type="Pfam" id="PF01087">
    <property type="entry name" value="GalP_UDP_transf"/>
    <property type="match status" value="1"/>
</dbReference>
<feature type="binding site" evidence="9">
    <location>
        <position position="42"/>
    </location>
    <ligand>
        <name>Zn(2+)</name>
        <dbReference type="ChEBI" id="CHEBI:29105"/>
    </ligand>
</feature>
<keyword evidence="6" id="KW-0119">Carbohydrate metabolism</keyword>
<keyword evidence="5 9" id="KW-0862">Zinc</keyword>
<feature type="binding site" evidence="9">
    <location>
        <position position="39"/>
    </location>
    <ligand>
        <name>Zn(2+)</name>
        <dbReference type="ChEBI" id="CHEBI:29105"/>
    </ligand>
</feature>
<dbReference type="EC" id="2.7.7.12" evidence="7"/>
<dbReference type="InterPro" id="IPR036265">
    <property type="entry name" value="HIT-like_sf"/>
</dbReference>
<dbReference type="InterPro" id="IPR005849">
    <property type="entry name" value="GalP_Utransf_N"/>
</dbReference>